<name>A0A1M5BF45_9BURK</name>
<keyword evidence="3" id="KW-1185">Reference proteome</keyword>
<evidence type="ECO:0000256" key="1">
    <source>
        <dbReference type="SAM" id="Coils"/>
    </source>
</evidence>
<organism evidence="2 3">
    <name type="scientific">Lampropedia hyalina DSM 16112</name>
    <dbReference type="NCBI Taxonomy" id="1122156"/>
    <lineage>
        <taxon>Bacteria</taxon>
        <taxon>Pseudomonadati</taxon>
        <taxon>Pseudomonadota</taxon>
        <taxon>Betaproteobacteria</taxon>
        <taxon>Burkholderiales</taxon>
        <taxon>Comamonadaceae</taxon>
        <taxon>Lampropedia</taxon>
    </lineage>
</organism>
<dbReference type="SUPFAM" id="SSF52540">
    <property type="entry name" value="P-loop containing nucleoside triphosphate hydrolases"/>
    <property type="match status" value="1"/>
</dbReference>
<gene>
    <name evidence="2" type="ORF">SAMN02745117_01899</name>
</gene>
<dbReference type="RefSeq" id="WP_073356454.1">
    <property type="nucleotide sequence ID" value="NZ_FQUZ01000021.1"/>
</dbReference>
<keyword evidence="1" id="KW-0175">Coiled coil</keyword>
<dbReference type="EMBL" id="FQUZ01000021">
    <property type="protein sequence ID" value="SHF41124.1"/>
    <property type="molecule type" value="Genomic_DNA"/>
</dbReference>
<protein>
    <submittedName>
        <fullName evidence="2">Dynamin family protein</fullName>
    </submittedName>
</protein>
<feature type="coiled-coil region" evidence="1">
    <location>
        <begin position="14"/>
        <end position="87"/>
    </location>
</feature>
<evidence type="ECO:0000313" key="3">
    <source>
        <dbReference type="Proteomes" id="UP000184327"/>
    </source>
</evidence>
<evidence type="ECO:0000313" key="2">
    <source>
        <dbReference type="EMBL" id="SHF41124.1"/>
    </source>
</evidence>
<dbReference type="OrthoDB" id="530015at2"/>
<accession>A0A1M5BF45</accession>
<dbReference type="AlphaFoldDB" id="A0A1M5BF45"/>
<dbReference type="Proteomes" id="UP000184327">
    <property type="component" value="Unassembled WGS sequence"/>
</dbReference>
<proteinExistence type="predicted"/>
<dbReference type="Gene3D" id="3.40.50.300">
    <property type="entry name" value="P-loop containing nucleotide triphosphate hydrolases"/>
    <property type="match status" value="1"/>
</dbReference>
<dbReference type="InterPro" id="IPR027417">
    <property type="entry name" value="P-loop_NTPase"/>
</dbReference>
<sequence length="755" mass="85263">MEHSEAQRKITAILHSRKEQLAKVEKEIEQWKKLDRQISALEEAIETLKTHPETSESLKRNFSGFHIEQIDSNIAETLKNLNQIKARFSRNTLNIGVSGRARVGKSTLLQAISGLGDEQIPTGSGLPVTAVRSRIFHSEQQHRATLILHTYASFRQDVLQPYHTELGLPQAPQRLEDFSQYAYPPSERELPESKRQESSAITILRRLREMQLALPSYEQDLTGGEKTVSLDELRQYVAYPTATQIEAGENDRRYLAVRDVRIECQFPYAQVEQLGIIDLPGLGELAANAEEYHLSGLQNEVDLVLMVKRPVEGMAYWGKEDGAAADLLDKARGFIKNRRDFVSLVLNTGGATESLITALRGDVLRNVNDGEPNRHYQVYETNALKQEAVYEQVLHPVLRHLAERLPVMDAEILEGTRSRYRATQEQIQQFLDDVENALRTGRTHAPTASAAEDLYKRTGEMHKNIASELHNFLLELKKQARAKEEDNRYVEAVECAYQSAKSWIDAGFGKGKEAWCQDALKIMKADKGSGGFGIHESNRIRVEISHKFAEIDGYFQQSTDGLWARILDILRPHLGRLLAEQEGKAALEQLEKLLHEAPEPCTVLASATRDLLDLRLDYRTQLHPRVRQSLDALEWEYDDPENPQVQKVRYACRPDEEGAGQLFLEMTALARQAIYSAKKALIGEALAPALVIHATVEQFDDAFIRSGESLTHFHRLARSYRDDIWPGIFAGLEAANTRIANVQSAAKAIRETLSQ</sequence>
<reference evidence="2 3" key="1">
    <citation type="submission" date="2016-11" db="EMBL/GenBank/DDBJ databases">
        <authorList>
            <person name="Jaros S."/>
            <person name="Januszkiewicz K."/>
            <person name="Wedrychowicz H."/>
        </authorList>
    </citation>
    <scope>NUCLEOTIDE SEQUENCE [LARGE SCALE GENOMIC DNA]</scope>
    <source>
        <strain evidence="2 3">DSM 16112</strain>
    </source>
</reference>
<dbReference type="STRING" id="1122156.SAMN02745117_01899"/>